<dbReference type="RefSeq" id="WP_075192980.1">
    <property type="nucleotide sequence ID" value="NZ_JADKNN010000009.1"/>
</dbReference>
<evidence type="ECO:0000313" key="3">
    <source>
        <dbReference type="EMBL" id="PUX15221.1"/>
    </source>
</evidence>
<reference evidence="3 4" key="1">
    <citation type="submission" date="2016-12" db="EMBL/GenBank/DDBJ databases">
        <title>Analysis of the Molecular Diversity Among Cronobacter Species Isolated from Filth Flies Using a Pan Genomic DNA Microarray.</title>
        <authorList>
            <person name="Pava-Ripoll M."/>
            <person name="Tall B."/>
            <person name="Farber J."/>
            <person name="Fanning S."/>
            <person name="Lehner A."/>
            <person name="Stephan R."/>
            <person name="Pagotto F."/>
            <person name="Iverson C."/>
            <person name="Ziobro G."/>
            <person name="Miller A."/>
            <person name="Pearson R."/>
            <person name="Yan Q."/>
            <person name="Kim M."/>
            <person name="Jeong S."/>
            <person name="Park J."/>
            <person name="Jun S."/>
            <person name="Choi H."/>
            <person name="Chung T."/>
            <person name="Yoo Y."/>
            <person name="Park E."/>
            <person name="Hwang S."/>
            <person name="Lee B."/>
            <person name="Sathyamoorthy V."/>
            <person name="Carter L."/>
            <person name="Mammel M."/>
            <person name="Jackson S."/>
            <person name="Kothary M."/>
            <person name="Patel I."/>
            <person name="Grim C."/>
            <person name="Gopinath G."/>
            <person name="Gangiredla J."/>
            <person name="Chase H."/>
        </authorList>
    </citation>
    <scope>NUCLEOTIDE SEQUENCE [LARGE SCALE GENOMIC DNA]</scope>
    <source>
        <strain evidence="3 4">MOD1-Md1s</strain>
    </source>
</reference>
<gene>
    <name evidence="3" type="ORF">AUN14_08545</name>
    <name evidence="2" type="ORF">FZI19_15140</name>
</gene>
<name>A0A2T7AU66_9ENTR</name>
<evidence type="ECO:0000313" key="2">
    <source>
        <dbReference type="EMBL" id="KAB0875616.1"/>
    </source>
</evidence>
<dbReference type="InterPro" id="IPR055903">
    <property type="entry name" value="DUF7480"/>
</dbReference>
<dbReference type="NCBIfam" id="NF045617">
    <property type="entry name" value="mostly_LP"/>
    <property type="match status" value="1"/>
</dbReference>
<evidence type="ECO:0000313" key="5">
    <source>
        <dbReference type="Proteomes" id="UP000469927"/>
    </source>
</evidence>
<dbReference type="EMBL" id="MSAE01000016">
    <property type="protein sequence ID" value="PUX15221.1"/>
    <property type="molecule type" value="Genomic_DNA"/>
</dbReference>
<dbReference type="InterPro" id="IPR054657">
    <property type="entry name" value="T6SS_periplasmic_put"/>
</dbReference>
<dbReference type="Proteomes" id="UP000469927">
    <property type="component" value="Unassembled WGS sequence"/>
</dbReference>
<dbReference type="PROSITE" id="PS51257">
    <property type="entry name" value="PROKAR_LIPOPROTEIN"/>
    <property type="match status" value="1"/>
</dbReference>
<dbReference type="Proteomes" id="UP000244378">
    <property type="component" value="Unassembled WGS sequence"/>
</dbReference>
<evidence type="ECO:0000313" key="4">
    <source>
        <dbReference type="Proteomes" id="UP000244378"/>
    </source>
</evidence>
<dbReference type="AlphaFoldDB" id="A0A2T7AU66"/>
<evidence type="ECO:0000259" key="1">
    <source>
        <dbReference type="Pfam" id="PF24295"/>
    </source>
</evidence>
<dbReference type="EMBL" id="WAGD01000046">
    <property type="protein sequence ID" value="KAB0875616.1"/>
    <property type="molecule type" value="Genomic_DNA"/>
</dbReference>
<feature type="domain" description="DUF7480" evidence="1">
    <location>
        <begin position="27"/>
        <end position="129"/>
    </location>
</feature>
<comment type="caution">
    <text evidence="3">The sequence shown here is derived from an EMBL/GenBank/DDBJ whole genome shotgun (WGS) entry which is preliminary data.</text>
</comment>
<keyword evidence="5" id="KW-1185">Reference proteome</keyword>
<sequence>MEMTWKFFLLIIPFLTGCVMEHNAYRVADVTLKDSQPCISVDNDPTLNDGQAKLLTLSLSARDAKGQMQEVWKQDSFDNPTYTIQAGQCIPVKYPFKGDDEYSVAVITAQPTDKVSTKRLWSRNFKINELTPK</sequence>
<dbReference type="Pfam" id="PF24295">
    <property type="entry name" value="DUF7480"/>
    <property type="match status" value="1"/>
</dbReference>
<reference evidence="2 5" key="2">
    <citation type="submission" date="2019-08" db="EMBL/GenBank/DDBJ databases">
        <title>Prevalence, distribution, and phylogeny of type two toxin-antitoxin genes possessed by Cronobacter species where C. sakazakii homologs follow sequence type lineages.</title>
        <authorList>
            <person name="Finkelstein S."/>
            <person name="Negrete F."/>
            <person name="Jang H."/>
            <person name="Gopinath G.R."/>
            <person name="Tall B.D."/>
        </authorList>
    </citation>
    <scope>NUCLEOTIDE SEQUENCE [LARGE SCALE GENOMIC DNA]</scope>
    <source>
        <strain evidence="2 5">MOD1_GK1257</strain>
    </source>
</reference>
<protein>
    <recommendedName>
        <fullName evidence="1">DUF7480 domain-containing protein</fullName>
    </recommendedName>
</protein>
<proteinExistence type="predicted"/>
<dbReference type="OrthoDB" id="6624200at2"/>
<organism evidence="3 4">
    <name type="scientific">Cronobacter muytjensii</name>
    <dbReference type="NCBI Taxonomy" id="413501"/>
    <lineage>
        <taxon>Bacteria</taxon>
        <taxon>Pseudomonadati</taxon>
        <taxon>Pseudomonadota</taxon>
        <taxon>Gammaproteobacteria</taxon>
        <taxon>Enterobacterales</taxon>
        <taxon>Enterobacteriaceae</taxon>
        <taxon>Cronobacter</taxon>
    </lineage>
</organism>
<accession>A0A2T7AU66</accession>